<protein>
    <recommendedName>
        <fullName evidence="3">DUF3263 domain-containing protein</fullName>
    </recommendedName>
</protein>
<dbReference type="EMBL" id="JAMTCG010000007">
    <property type="protein sequence ID" value="MCP2162695.1"/>
    <property type="molecule type" value="Genomic_DNA"/>
</dbReference>
<reference evidence="1 2" key="1">
    <citation type="submission" date="2022-06" db="EMBL/GenBank/DDBJ databases">
        <title>Genomic Encyclopedia of Archaeal and Bacterial Type Strains, Phase II (KMG-II): from individual species to whole genera.</title>
        <authorList>
            <person name="Goeker M."/>
        </authorList>
    </citation>
    <scope>NUCLEOTIDE SEQUENCE [LARGE SCALE GENOMIC DNA]</scope>
    <source>
        <strain evidence="1 2">DSM 45037</strain>
    </source>
</reference>
<dbReference type="InterPro" id="IPR021678">
    <property type="entry name" value="DUF3263"/>
</dbReference>
<dbReference type="Proteomes" id="UP001205740">
    <property type="component" value="Unassembled WGS sequence"/>
</dbReference>
<comment type="caution">
    <text evidence="1">The sequence shown here is derived from an EMBL/GenBank/DDBJ whole genome shotgun (WGS) entry which is preliminary data.</text>
</comment>
<dbReference type="Pfam" id="PF11662">
    <property type="entry name" value="DUF3263"/>
    <property type="match status" value="1"/>
</dbReference>
<proteinExistence type="predicted"/>
<keyword evidence="2" id="KW-1185">Reference proteome</keyword>
<evidence type="ECO:0000313" key="2">
    <source>
        <dbReference type="Proteomes" id="UP001205740"/>
    </source>
</evidence>
<sequence length="76" mass="8898">MTDDDKQLLEFAGRWWRNAGAAESAVQRELGLSPVRYYQRLNRLLDEGAAVEFDPILTNRLLRIRSERESRRRGAH</sequence>
<organism evidence="1 2">
    <name type="scientific">Williamsia serinedens</name>
    <dbReference type="NCBI Taxonomy" id="391736"/>
    <lineage>
        <taxon>Bacteria</taxon>
        <taxon>Bacillati</taxon>
        <taxon>Actinomycetota</taxon>
        <taxon>Actinomycetes</taxon>
        <taxon>Mycobacteriales</taxon>
        <taxon>Nocardiaceae</taxon>
        <taxon>Williamsia</taxon>
    </lineage>
</organism>
<evidence type="ECO:0008006" key="3">
    <source>
        <dbReference type="Google" id="ProtNLM"/>
    </source>
</evidence>
<gene>
    <name evidence="1" type="ORF">LX12_003903</name>
</gene>
<dbReference type="RefSeq" id="WP_253656254.1">
    <property type="nucleotide sequence ID" value="NZ_BAAAOE010000002.1"/>
</dbReference>
<name>A0ABT1H628_9NOCA</name>
<evidence type="ECO:0000313" key="1">
    <source>
        <dbReference type="EMBL" id="MCP2162695.1"/>
    </source>
</evidence>
<accession>A0ABT1H628</accession>